<name>A0ABY5VTK1_9ACTN</name>
<dbReference type="InterPro" id="IPR000792">
    <property type="entry name" value="Tscrpt_reg_LuxR_C"/>
</dbReference>
<organism evidence="4 5">
    <name type="scientific">Dactylosporangium fulvum</name>
    <dbReference type="NCBI Taxonomy" id="53359"/>
    <lineage>
        <taxon>Bacteria</taxon>
        <taxon>Bacillati</taxon>
        <taxon>Actinomycetota</taxon>
        <taxon>Actinomycetes</taxon>
        <taxon>Micromonosporales</taxon>
        <taxon>Micromonosporaceae</taxon>
        <taxon>Dactylosporangium</taxon>
    </lineage>
</organism>
<dbReference type="Gene3D" id="3.40.50.300">
    <property type="entry name" value="P-loop containing nucleotide triphosphate hydrolases"/>
    <property type="match status" value="1"/>
</dbReference>
<keyword evidence="2" id="KW-0067">ATP-binding</keyword>
<dbReference type="Gene3D" id="1.10.10.10">
    <property type="entry name" value="Winged helix-like DNA-binding domain superfamily/Winged helix DNA-binding domain"/>
    <property type="match status" value="1"/>
</dbReference>
<dbReference type="Pfam" id="PF13191">
    <property type="entry name" value="AAA_16"/>
    <property type="match status" value="1"/>
</dbReference>
<dbReference type="InterPro" id="IPR036388">
    <property type="entry name" value="WH-like_DNA-bd_sf"/>
</dbReference>
<evidence type="ECO:0000313" key="5">
    <source>
        <dbReference type="Proteomes" id="UP001059617"/>
    </source>
</evidence>
<dbReference type="PRINTS" id="PR00038">
    <property type="entry name" value="HTHLUXR"/>
</dbReference>
<dbReference type="RefSeq" id="WP_259857571.1">
    <property type="nucleotide sequence ID" value="NZ_BAAAST010000001.1"/>
</dbReference>
<dbReference type="EMBL" id="CP073720">
    <property type="protein sequence ID" value="UWP79813.1"/>
    <property type="molecule type" value="Genomic_DNA"/>
</dbReference>
<dbReference type="PROSITE" id="PS50043">
    <property type="entry name" value="HTH_LUXR_2"/>
    <property type="match status" value="1"/>
</dbReference>
<proteinExistence type="predicted"/>
<dbReference type="InterPro" id="IPR027417">
    <property type="entry name" value="P-loop_NTPase"/>
</dbReference>
<evidence type="ECO:0000256" key="2">
    <source>
        <dbReference type="ARBA" id="ARBA00022840"/>
    </source>
</evidence>
<dbReference type="PANTHER" id="PTHR16305:SF35">
    <property type="entry name" value="TRANSCRIPTIONAL ACTIVATOR DOMAIN"/>
    <property type="match status" value="1"/>
</dbReference>
<dbReference type="SUPFAM" id="SSF52540">
    <property type="entry name" value="P-loop containing nucleoside triphosphate hydrolases"/>
    <property type="match status" value="1"/>
</dbReference>
<dbReference type="SMART" id="SM00421">
    <property type="entry name" value="HTH_LUXR"/>
    <property type="match status" value="1"/>
</dbReference>
<keyword evidence="1" id="KW-0547">Nucleotide-binding</keyword>
<dbReference type="Pfam" id="PF00196">
    <property type="entry name" value="GerE"/>
    <property type="match status" value="1"/>
</dbReference>
<dbReference type="PANTHER" id="PTHR16305">
    <property type="entry name" value="TESTICULAR SOLUBLE ADENYLYL CYCLASE"/>
    <property type="match status" value="1"/>
</dbReference>
<dbReference type="InterPro" id="IPR011990">
    <property type="entry name" value="TPR-like_helical_dom_sf"/>
</dbReference>
<evidence type="ECO:0000259" key="3">
    <source>
        <dbReference type="PROSITE" id="PS50043"/>
    </source>
</evidence>
<keyword evidence="5" id="KW-1185">Reference proteome</keyword>
<dbReference type="InterPro" id="IPR041664">
    <property type="entry name" value="AAA_16"/>
</dbReference>
<protein>
    <submittedName>
        <fullName evidence="4">LuxR family transcriptional regulator</fullName>
    </submittedName>
</protein>
<evidence type="ECO:0000256" key="1">
    <source>
        <dbReference type="ARBA" id="ARBA00022741"/>
    </source>
</evidence>
<dbReference type="Gene3D" id="1.25.40.10">
    <property type="entry name" value="Tetratricopeptide repeat domain"/>
    <property type="match status" value="1"/>
</dbReference>
<dbReference type="InterPro" id="IPR016032">
    <property type="entry name" value="Sig_transdc_resp-reg_C-effctor"/>
</dbReference>
<dbReference type="SUPFAM" id="SSF46894">
    <property type="entry name" value="C-terminal effector domain of the bipartite response regulators"/>
    <property type="match status" value="1"/>
</dbReference>
<reference evidence="4" key="1">
    <citation type="submission" date="2021-04" db="EMBL/GenBank/DDBJ databases">
        <authorList>
            <person name="Hartkoorn R.C."/>
            <person name="Beaudoing E."/>
            <person name="Hot D."/>
        </authorList>
    </citation>
    <scope>NUCLEOTIDE SEQUENCE</scope>
    <source>
        <strain evidence="4">NRRL B-16292</strain>
    </source>
</reference>
<dbReference type="CDD" id="cd06170">
    <property type="entry name" value="LuxR_C_like"/>
    <property type="match status" value="1"/>
</dbReference>
<reference evidence="4" key="2">
    <citation type="submission" date="2022-09" db="EMBL/GenBank/DDBJ databases">
        <title>Biosynthetic gene clusters of Dactylosporangioum fulvum.</title>
        <authorList>
            <person name="Caradec T."/>
        </authorList>
    </citation>
    <scope>NUCLEOTIDE SEQUENCE</scope>
    <source>
        <strain evidence="4">NRRL B-16292</strain>
    </source>
</reference>
<evidence type="ECO:0000313" key="4">
    <source>
        <dbReference type="EMBL" id="UWP79813.1"/>
    </source>
</evidence>
<gene>
    <name evidence="4" type="ORF">Dfulv_32225</name>
</gene>
<accession>A0ABY5VTK1</accession>
<sequence>MREVPVGGVAAVVGETDVVGRDDDLLMLRSFVDRAGRAGGAQLLSGEPGVGKTVLLGAAAGNATAAGTRVLVASGTQFEAAYSFAALHQALHPLIEDLAGLSPAHRRTLGVALGVRHGSPPGLLMIANATLALLDRAATTGPVLLSLDDLQWLDRASAMVLAIVARRLPARVGLLAAYRTGAESFFDRSGLPEHEVRPLDDRAATTLVTQRFPALAPRVRRRLLAEAQGNPLALLELPLALTDRQQSGMGSLPEVLPLSRRLQAAFESRVRGLPEPTRRLLLLAALDGTGRLDTLATGDGGLAALAPAERAGLVHVDEHAGTVAFHHPLTRSAVVDLSTVDERVRAHADLAGSLAHRPERRAWHLAQATVGTDEGVARLLEDTAHTTRSRGDAAGAVTALLRAADLSPVGADRSRRLAEAAYLGAVVTGDLRDVPRLLADAREGDGDHDRPLVSAVAAAHHLLLSGEGDIDTAHRLLVGAIEMQPTPHDGGNTTLVEAFYTLGWVCYFGGRAELWKPFHAAFAQFTSPVPELLALLAGTFADPARAAPALLDRIDQAIAGLADRADPVWSVRVGLSAMFVDRLTFCRTALSGILGDDRGAAVTLSLHARSLLGLDQMMTGEWDEMRPLAEEHVALCRTHNYRLLECIGLYLLAMLAAARGEHDTVKRLTDRMTMWATPRRAGLVSRIAAQAMLTDALGRGDFEEAYRHATVITPVGELADSVPHALWVIMDAVEAAVRTGRFTEAAAHVAAARTSGVAGMSARLAMTVEGAAALVATDVEAPARFAAALAVAGGERWPFDRARIALAYGERLRRGKATAEARRYLTAALDTFQRLDARPWAARAAAELRATGQTVGHLASAGPGALTPQQREIAELAAAGLTNKQIGERLFLSPRTVGTHLYQTFPKLGITSRAALRDALADTGATDPPTPSG</sequence>
<dbReference type="Proteomes" id="UP001059617">
    <property type="component" value="Chromosome"/>
</dbReference>
<feature type="domain" description="HTH luxR-type" evidence="3">
    <location>
        <begin position="859"/>
        <end position="924"/>
    </location>
</feature>